<dbReference type="Pfam" id="PF05402">
    <property type="entry name" value="PqqD"/>
    <property type="match status" value="1"/>
</dbReference>
<dbReference type="EMBL" id="NEXD01000010">
    <property type="protein sequence ID" value="PSN86232.1"/>
    <property type="molecule type" value="Genomic_DNA"/>
</dbReference>
<name>A0A2R6AIM4_9ARCH</name>
<evidence type="ECO:0000313" key="3">
    <source>
        <dbReference type="Proteomes" id="UP000240569"/>
    </source>
</evidence>
<dbReference type="PANTHER" id="PTHR42831:SF1">
    <property type="entry name" value="FE-S PROTEIN MATURATION AUXILIARY FACTOR YITW"/>
    <property type="match status" value="1"/>
</dbReference>
<evidence type="ECO:0000313" key="2">
    <source>
        <dbReference type="EMBL" id="PSN86232.1"/>
    </source>
</evidence>
<proteinExistence type="predicted"/>
<reference evidence="2 3" key="1">
    <citation type="submission" date="2017-04" db="EMBL/GenBank/DDBJ databases">
        <title>Novel microbial lineages endemic to geothermal iron-oxide mats fill important gaps in the evolutionary history of Archaea.</title>
        <authorList>
            <person name="Jay Z.J."/>
            <person name="Beam J.P."/>
            <person name="Dlakic M."/>
            <person name="Rusch D.B."/>
            <person name="Kozubal M.A."/>
            <person name="Inskeep W.P."/>
        </authorList>
    </citation>
    <scope>NUCLEOTIDE SEQUENCE [LARGE SCALE GENOMIC DNA]</scope>
    <source>
        <strain evidence="2">BE_D</strain>
    </source>
</reference>
<dbReference type="Gene3D" id="1.10.10.1150">
    <property type="entry name" value="Coenzyme PQQ synthesis protein D (PqqD)"/>
    <property type="match status" value="1"/>
</dbReference>
<evidence type="ECO:0000259" key="1">
    <source>
        <dbReference type="Pfam" id="PF01883"/>
    </source>
</evidence>
<dbReference type="InterPro" id="IPR052339">
    <property type="entry name" value="Fe-S_Maturation_MIP18"/>
</dbReference>
<dbReference type="Gene3D" id="3.30.300.130">
    <property type="entry name" value="Fe-S cluster assembly (FSCA)"/>
    <property type="match status" value="1"/>
</dbReference>
<gene>
    <name evidence="2" type="ORF">B9Q02_03275</name>
</gene>
<protein>
    <recommendedName>
        <fullName evidence="1">MIP18 family-like domain-containing protein</fullName>
    </recommendedName>
</protein>
<dbReference type="SUPFAM" id="SSF117916">
    <property type="entry name" value="Fe-S cluster assembly (FSCA) domain-like"/>
    <property type="match status" value="1"/>
</dbReference>
<dbReference type="Proteomes" id="UP000240569">
    <property type="component" value="Unassembled WGS sequence"/>
</dbReference>
<dbReference type="InterPro" id="IPR041881">
    <property type="entry name" value="PqqD_sf"/>
</dbReference>
<sequence>MSLTKRNIHTERVYLVRKMVQTEQILNALKNCYDPEIPVNIVDLGLIYDLKVENDSVYVKMTLTAPGCPAHTFLKEQVEQELLKVPGVKNAQVEIVWDPPWTPDRMSDAAREQLGWSATPVASLPMDMKPLKTGSEQQGEDGSIILVNPRGEAYAVSKHEHMIWTLCDGTRSVERVVEELANTLGAQPEQIRTQVVEIIDAMIRVGLLTNPDEFVQIDIA</sequence>
<dbReference type="InterPro" id="IPR034904">
    <property type="entry name" value="FSCA_dom_sf"/>
</dbReference>
<accession>A0A2R6AIM4</accession>
<dbReference type="InterPro" id="IPR008792">
    <property type="entry name" value="PQQD"/>
</dbReference>
<organism evidence="2 3">
    <name type="scientific">Candidatus Marsarchaeota G1 archaeon BE_D</name>
    <dbReference type="NCBI Taxonomy" id="1978156"/>
    <lineage>
        <taxon>Archaea</taxon>
        <taxon>Candidatus Marsarchaeota</taxon>
        <taxon>Candidatus Marsarchaeota group 1</taxon>
    </lineage>
</organism>
<comment type="caution">
    <text evidence="2">The sequence shown here is derived from an EMBL/GenBank/DDBJ whole genome shotgun (WGS) entry which is preliminary data.</text>
</comment>
<dbReference type="AlphaFoldDB" id="A0A2R6AIM4"/>
<dbReference type="Pfam" id="PF01883">
    <property type="entry name" value="FeS_assembly_P"/>
    <property type="match status" value="1"/>
</dbReference>
<dbReference type="PANTHER" id="PTHR42831">
    <property type="entry name" value="FE-S PROTEIN MATURATION AUXILIARY FACTOR YITW"/>
    <property type="match status" value="1"/>
</dbReference>
<dbReference type="InterPro" id="IPR002744">
    <property type="entry name" value="MIP18-like"/>
</dbReference>
<feature type="domain" description="MIP18 family-like" evidence="1">
    <location>
        <begin position="23"/>
        <end position="94"/>
    </location>
</feature>